<dbReference type="EMBL" id="BOQP01000006">
    <property type="protein sequence ID" value="GIM69439.1"/>
    <property type="molecule type" value="Genomic_DNA"/>
</dbReference>
<evidence type="ECO:0000313" key="2">
    <source>
        <dbReference type="Proteomes" id="UP000680865"/>
    </source>
</evidence>
<reference evidence="1" key="1">
    <citation type="submission" date="2021-03" db="EMBL/GenBank/DDBJ databases">
        <title>Whole genome shotgun sequence of Actinoplanes consettensis NBRC 14913.</title>
        <authorList>
            <person name="Komaki H."/>
            <person name="Tamura T."/>
        </authorList>
    </citation>
    <scope>NUCLEOTIDE SEQUENCE</scope>
    <source>
        <strain evidence="1">NBRC 14913</strain>
    </source>
</reference>
<keyword evidence="2" id="KW-1185">Reference proteome</keyword>
<name>A0A919VTY9_9ACTN</name>
<dbReference type="AlphaFoldDB" id="A0A919VTY9"/>
<proteinExistence type="predicted"/>
<dbReference type="Proteomes" id="UP000680865">
    <property type="component" value="Unassembled WGS sequence"/>
</dbReference>
<sequence>MREWERWEWKRGELSGGWGRGGVGEMRGSGVGGARGVWGVWVSAGGVCMGGVFGVGGGGEKWIFERGSVVWGGVCVAGLENIFGFTGAKLTFWVRVVCRTLAGTWD</sequence>
<protein>
    <submittedName>
        <fullName evidence="1">Uncharacterized protein</fullName>
    </submittedName>
</protein>
<accession>A0A919VTY9</accession>
<organism evidence="1 2">
    <name type="scientific">Winogradskya consettensis</name>
    <dbReference type="NCBI Taxonomy" id="113560"/>
    <lineage>
        <taxon>Bacteria</taxon>
        <taxon>Bacillati</taxon>
        <taxon>Actinomycetota</taxon>
        <taxon>Actinomycetes</taxon>
        <taxon>Micromonosporales</taxon>
        <taxon>Micromonosporaceae</taxon>
        <taxon>Winogradskya</taxon>
    </lineage>
</organism>
<evidence type="ECO:0000313" key="1">
    <source>
        <dbReference type="EMBL" id="GIM69439.1"/>
    </source>
</evidence>
<comment type="caution">
    <text evidence="1">The sequence shown here is derived from an EMBL/GenBank/DDBJ whole genome shotgun (WGS) entry which is preliminary data.</text>
</comment>
<gene>
    <name evidence="1" type="ORF">Aco04nite_15360</name>
</gene>